<accession>U1GS42</accession>
<evidence type="ECO:0000313" key="4">
    <source>
        <dbReference type="Proteomes" id="UP000016412"/>
    </source>
</evidence>
<name>U1GS42_TRESO</name>
<proteinExistence type="predicted"/>
<dbReference type="InterPro" id="IPR057561">
    <property type="entry name" value="NADase_transloc"/>
</dbReference>
<sequence>MKKMIWIFYAVCLFVYNSYADDLINFCEIPNPLYRDDAAYIVKGDGYICEFKELKDNTYCEIFPIMLETERGFVKDKHSDLFILEAEGLILYHHAELERAAKIYGTAKWIDMQRKLFYEGSYKHDAYTVESAVELFGTQQKDLQRLRLGDTVFFNTGILKIASSSYLIETHQGKEIVYSPEYFLSKIFYNIGDDYINFWLYDSVSPPWVEGVKGYGIGEYLDIDFKYVSDEIQILNGFVDFSRKHLYRANNRVKKILVESEDPKFAKEYELEDAVRYTPVRLPEKTKKIRITIKDVYKGDKYDDTCISSIIVTDPNASSFEERKKQIYELLKTTGVMKKIKASMEK</sequence>
<feature type="domain" description="NAD glycohydrolase translocation F5/8 type C" evidence="1">
    <location>
        <begin position="203"/>
        <end position="312"/>
    </location>
</feature>
<dbReference type="PATRIC" id="fig|1125725.3.peg.2549"/>
<evidence type="ECO:0000259" key="1">
    <source>
        <dbReference type="Pfam" id="PF25302"/>
    </source>
</evidence>
<dbReference type="Proteomes" id="UP000016646">
    <property type="component" value="Unassembled WGS sequence"/>
</dbReference>
<evidence type="ECO:0000313" key="5">
    <source>
        <dbReference type="Proteomes" id="UP000016646"/>
    </source>
</evidence>
<protein>
    <recommendedName>
        <fullName evidence="1">NAD glycohydrolase translocation F5/8 type C domain-containing protein</fullName>
    </recommendedName>
</protein>
<evidence type="ECO:0000313" key="3">
    <source>
        <dbReference type="EMBL" id="ERK01197.1"/>
    </source>
</evidence>
<dbReference type="EMBL" id="AVQI01000060">
    <property type="protein sequence ID" value="ERK01197.1"/>
    <property type="molecule type" value="Genomic_DNA"/>
</dbReference>
<dbReference type="Pfam" id="PF25302">
    <property type="entry name" value="NADase_transloc"/>
    <property type="match status" value="1"/>
</dbReference>
<evidence type="ECO:0000313" key="2">
    <source>
        <dbReference type="EMBL" id="ERF59479.1"/>
    </source>
</evidence>
<organism evidence="2 4">
    <name type="scientific">Treponema socranskii subsp. socranskii VPI DR56BR1116 = ATCC 35536</name>
    <dbReference type="NCBI Taxonomy" id="1125725"/>
    <lineage>
        <taxon>Bacteria</taxon>
        <taxon>Pseudomonadati</taxon>
        <taxon>Spirochaetota</taxon>
        <taxon>Spirochaetia</taxon>
        <taxon>Spirochaetales</taxon>
        <taxon>Treponemataceae</taxon>
        <taxon>Treponema</taxon>
    </lineage>
</organism>
<dbReference type="NCBIfam" id="NF047619">
    <property type="entry name" value="NADase_discoid"/>
    <property type="match status" value="1"/>
</dbReference>
<dbReference type="eggNOG" id="COG2304">
    <property type="taxonomic scope" value="Bacteria"/>
</dbReference>
<dbReference type="STRING" id="1125725.HMPREF1325_1414"/>
<dbReference type="EMBL" id="AUZJ01000069">
    <property type="protein sequence ID" value="ERF59479.1"/>
    <property type="molecule type" value="Genomic_DNA"/>
</dbReference>
<dbReference type="Proteomes" id="UP000016412">
    <property type="component" value="Unassembled WGS sequence"/>
</dbReference>
<dbReference type="AlphaFoldDB" id="U1GS42"/>
<gene>
    <name evidence="3" type="ORF">HMPREF0860_0906</name>
    <name evidence="2" type="ORF">HMPREF1325_1414</name>
</gene>
<reference evidence="4 5" key="1">
    <citation type="submission" date="2013-08" db="EMBL/GenBank/DDBJ databases">
        <authorList>
            <person name="Durkin A.S."/>
            <person name="Haft D.R."/>
            <person name="McCorrison J."/>
            <person name="Torralba M."/>
            <person name="Gillis M."/>
            <person name="Haft D.H."/>
            <person name="Methe B."/>
            <person name="Sutton G."/>
            <person name="Nelson K.E."/>
        </authorList>
    </citation>
    <scope>NUCLEOTIDE SEQUENCE [LARGE SCALE GENOMIC DNA]</scope>
    <source>
        <strain evidence="3 5">ATCC 35536</strain>
        <strain evidence="2 4">VPI DR56BR1116</strain>
    </source>
</reference>
<keyword evidence="5" id="KW-1185">Reference proteome</keyword>
<comment type="caution">
    <text evidence="2">The sequence shown here is derived from an EMBL/GenBank/DDBJ whole genome shotgun (WGS) entry which is preliminary data.</text>
</comment>